<keyword evidence="3 5" id="KW-0805">Transcription regulation</keyword>
<reference evidence="10 11" key="1">
    <citation type="submission" date="2019-02" db="EMBL/GenBank/DDBJ databases">
        <title>Deep-cultivation of Planctomycetes and their phenomic and genomic characterization uncovers novel biology.</title>
        <authorList>
            <person name="Wiegand S."/>
            <person name="Jogler M."/>
            <person name="Boedeker C."/>
            <person name="Pinto D."/>
            <person name="Vollmers J."/>
            <person name="Rivas-Marin E."/>
            <person name="Kohn T."/>
            <person name="Peeters S.H."/>
            <person name="Heuer A."/>
            <person name="Rast P."/>
            <person name="Oberbeckmann S."/>
            <person name="Bunk B."/>
            <person name="Jeske O."/>
            <person name="Meyerdierks A."/>
            <person name="Storesund J.E."/>
            <person name="Kallscheuer N."/>
            <person name="Luecker S."/>
            <person name="Lage O.M."/>
            <person name="Pohl T."/>
            <person name="Merkel B.J."/>
            <person name="Hornburger P."/>
            <person name="Mueller R.-W."/>
            <person name="Bruemmer F."/>
            <person name="Labrenz M."/>
            <person name="Spormann A.M."/>
            <person name="Op den Camp H."/>
            <person name="Overmann J."/>
            <person name="Amann R."/>
            <person name="Jetten M.S.M."/>
            <person name="Mascher T."/>
            <person name="Medema M.H."/>
            <person name="Devos D.P."/>
            <person name="Kaster A.-K."/>
            <person name="Ovreas L."/>
            <person name="Rohde M."/>
            <person name="Galperin M.Y."/>
            <person name="Jogler C."/>
        </authorList>
    </citation>
    <scope>NUCLEOTIDE SEQUENCE [LARGE SCALE GENOMIC DNA]</scope>
    <source>
        <strain evidence="10 11">I41</strain>
    </source>
</reference>
<dbReference type="InterPro" id="IPR015869">
    <property type="entry name" value="Transcrpt_antiterm_NusG_bac_CS"/>
</dbReference>
<feature type="region of interest" description="Disordered" evidence="8">
    <location>
        <begin position="1"/>
        <end position="56"/>
    </location>
</feature>
<keyword evidence="2 5" id="KW-0889">Transcription antitermination</keyword>
<dbReference type="SUPFAM" id="SSF50104">
    <property type="entry name" value="Translation proteins SH3-like domain"/>
    <property type="match status" value="1"/>
</dbReference>
<dbReference type="Gene3D" id="3.30.70.940">
    <property type="entry name" value="NusG, N-terminal domain"/>
    <property type="match status" value="1"/>
</dbReference>
<organism evidence="10 11">
    <name type="scientific">Lacipirellula limnantheis</name>
    <dbReference type="NCBI Taxonomy" id="2528024"/>
    <lineage>
        <taxon>Bacteria</taxon>
        <taxon>Pseudomonadati</taxon>
        <taxon>Planctomycetota</taxon>
        <taxon>Planctomycetia</taxon>
        <taxon>Pirellulales</taxon>
        <taxon>Lacipirellulaceae</taxon>
        <taxon>Lacipirellula</taxon>
    </lineage>
</organism>
<dbReference type="InterPro" id="IPR036735">
    <property type="entry name" value="NGN_dom_sf"/>
</dbReference>
<dbReference type="SMART" id="SM00738">
    <property type="entry name" value="NGN"/>
    <property type="match status" value="1"/>
</dbReference>
<dbReference type="InterPro" id="IPR006645">
    <property type="entry name" value="NGN-like_dom"/>
</dbReference>
<dbReference type="GO" id="GO:0005829">
    <property type="term" value="C:cytosol"/>
    <property type="evidence" value="ECO:0007669"/>
    <property type="project" value="TreeGrafter"/>
</dbReference>
<dbReference type="InterPro" id="IPR001062">
    <property type="entry name" value="Transcrpt_antiterm_NusG"/>
</dbReference>
<dbReference type="InterPro" id="IPR014722">
    <property type="entry name" value="Rib_uL2_dom2"/>
</dbReference>
<dbReference type="SUPFAM" id="SSF82679">
    <property type="entry name" value="N-utilization substance G protein NusG, N-terminal domain"/>
    <property type="match status" value="1"/>
</dbReference>
<dbReference type="Pfam" id="PF02357">
    <property type="entry name" value="NusG"/>
    <property type="match status" value="1"/>
</dbReference>
<dbReference type="GO" id="GO:0006354">
    <property type="term" value="P:DNA-templated transcription elongation"/>
    <property type="evidence" value="ECO:0007669"/>
    <property type="project" value="UniProtKB-UniRule"/>
</dbReference>
<dbReference type="RefSeq" id="WP_210421073.1">
    <property type="nucleotide sequence ID" value="NZ_CP036339.1"/>
</dbReference>
<dbReference type="PRINTS" id="PR00338">
    <property type="entry name" value="NUSGTNSCPFCT"/>
</dbReference>
<dbReference type="InterPro" id="IPR043425">
    <property type="entry name" value="NusG-like"/>
</dbReference>
<dbReference type="InterPro" id="IPR047050">
    <property type="entry name" value="NGN"/>
</dbReference>
<dbReference type="NCBIfam" id="TIGR00922">
    <property type="entry name" value="nusG"/>
    <property type="match status" value="1"/>
</dbReference>
<dbReference type="CDD" id="cd06091">
    <property type="entry name" value="KOW_NusG"/>
    <property type="match status" value="1"/>
</dbReference>
<feature type="domain" description="NusG-like N-terminal" evidence="9">
    <location>
        <begin position="73"/>
        <end position="183"/>
    </location>
</feature>
<dbReference type="PROSITE" id="PS01014">
    <property type="entry name" value="NUSG"/>
    <property type="match status" value="1"/>
</dbReference>
<evidence type="ECO:0000256" key="2">
    <source>
        <dbReference type="ARBA" id="ARBA00022814"/>
    </source>
</evidence>
<dbReference type="Gene3D" id="2.30.30.30">
    <property type="match status" value="1"/>
</dbReference>
<evidence type="ECO:0000256" key="8">
    <source>
        <dbReference type="SAM" id="MobiDB-lite"/>
    </source>
</evidence>
<evidence type="ECO:0000313" key="10">
    <source>
        <dbReference type="EMBL" id="QDT76229.1"/>
    </source>
</evidence>
<keyword evidence="1 5" id="KW-0806">Transcription termination</keyword>
<dbReference type="HAMAP" id="MF_00948">
    <property type="entry name" value="NusG"/>
    <property type="match status" value="1"/>
</dbReference>
<dbReference type="PANTHER" id="PTHR30265:SF2">
    <property type="entry name" value="TRANSCRIPTION TERMINATION_ANTITERMINATION PROTEIN NUSG"/>
    <property type="match status" value="1"/>
</dbReference>
<dbReference type="CDD" id="cd09891">
    <property type="entry name" value="NGN_Bact_1"/>
    <property type="match status" value="1"/>
</dbReference>
<dbReference type="GO" id="GO:0006353">
    <property type="term" value="P:DNA-templated transcription termination"/>
    <property type="evidence" value="ECO:0007669"/>
    <property type="project" value="UniProtKB-UniRule"/>
</dbReference>
<dbReference type="EMBL" id="CP036339">
    <property type="protein sequence ID" value="QDT76229.1"/>
    <property type="molecule type" value="Genomic_DNA"/>
</dbReference>
<keyword evidence="11" id="KW-1185">Reference proteome</keyword>
<comment type="similarity">
    <text evidence="5 7">Belongs to the NusG family.</text>
</comment>
<proteinExistence type="inferred from homology"/>
<evidence type="ECO:0000313" key="11">
    <source>
        <dbReference type="Proteomes" id="UP000317909"/>
    </source>
</evidence>
<feature type="compositionally biased region" description="Basic and acidic residues" evidence="8">
    <location>
        <begin position="1"/>
        <end position="11"/>
    </location>
</feature>
<dbReference type="GO" id="GO:0031564">
    <property type="term" value="P:transcription antitermination"/>
    <property type="evidence" value="ECO:0007669"/>
    <property type="project" value="UniProtKB-UniRule"/>
</dbReference>
<sequence length="250" mass="27166">MSIEEPNKPTDDDLNATGASPTAAGQVAVEAEVDDDPSEVVPVESKPLSRASGVSTDAEVAAKKAAEPQGPVDMDWYILKVQSNRERSIADALKRKVAIEGLEKYVDVDNILVPTEKVTEFKGGKKKVVERKLYPGYIVVRMHINDDSWFAIRETSGIGDFTGAGGKPSPMLAHEIARIVQTDEQVSDDAPKLDIKFKTGDRVKVKDGTFEGFEGEVGTIDAQSGKVQVMISIFGRSTPVELEYWQVEGV</sequence>
<evidence type="ECO:0000259" key="9">
    <source>
        <dbReference type="SMART" id="SM00738"/>
    </source>
</evidence>
<evidence type="ECO:0000256" key="6">
    <source>
        <dbReference type="NCBIfam" id="TIGR00922"/>
    </source>
</evidence>
<accession>A0A517U6G7</accession>
<dbReference type="Proteomes" id="UP000317909">
    <property type="component" value="Chromosome"/>
</dbReference>
<keyword evidence="4 5" id="KW-0804">Transcription</keyword>
<protein>
    <recommendedName>
        <fullName evidence="5 6">Transcription termination/antitermination protein NusG</fullName>
    </recommendedName>
</protein>
<evidence type="ECO:0000256" key="3">
    <source>
        <dbReference type="ARBA" id="ARBA00023015"/>
    </source>
</evidence>
<dbReference type="KEGG" id="llh:I41_54740"/>
<name>A0A517U6G7_9BACT</name>
<gene>
    <name evidence="5" type="primary">nusG</name>
    <name evidence="10" type="ORF">I41_54740</name>
</gene>
<evidence type="ECO:0000256" key="4">
    <source>
        <dbReference type="ARBA" id="ARBA00023163"/>
    </source>
</evidence>
<dbReference type="PANTHER" id="PTHR30265">
    <property type="entry name" value="RHO-INTERACTING TRANSCRIPTION TERMINATION FACTOR NUSG"/>
    <property type="match status" value="1"/>
</dbReference>
<evidence type="ECO:0000256" key="1">
    <source>
        <dbReference type="ARBA" id="ARBA00022472"/>
    </source>
</evidence>
<evidence type="ECO:0000256" key="5">
    <source>
        <dbReference type="HAMAP-Rule" id="MF_00948"/>
    </source>
</evidence>
<dbReference type="InterPro" id="IPR008991">
    <property type="entry name" value="Translation_prot_SH3-like_sf"/>
</dbReference>
<dbReference type="GO" id="GO:0032784">
    <property type="term" value="P:regulation of DNA-templated transcription elongation"/>
    <property type="evidence" value="ECO:0007669"/>
    <property type="project" value="InterPro"/>
</dbReference>
<evidence type="ECO:0000256" key="7">
    <source>
        <dbReference type="RuleBase" id="RU000538"/>
    </source>
</evidence>
<comment type="function">
    <text evidence="5 7">Participates in transcription elongation, termination and antitermination.</text>
</comment>
<dbReference type="AlphaFoldDB" id="A0A517U6G7"/>